<accession>A0A3M6RUN3</accession>
<reference evidence="1 3" key="1">
    <citation type="submission" date="2017-08" db="EMBL/GenBank/DDBJ databases">
        <title>WGS of Clinical strains of the CDC Group NO-1 linked to zoonotic infections in humans.</title>
        <authorList>
            <person name="Bernier A.-M."/>
            <person name="Bernard K."/>
        </authorList>
    </citation>
    <scope>NUCLEOTIDE SEQUENCE [LARGE SCALE GENOMIC DNA]</scope>
    <source>
        <strain evidence="1 3">NML00-0135</strain>
    </source>
</reference>
<sequence length="135" mass="14910">MSSITLTNNGVTLQLYEGLQWVDEFAWSPVAMTAEYSTDGSLLIDQATRLAGRPITLETPSGADWATTREQVQLLHAWASRLAEPLQLRLRGQVYTVVFDHTRGAAFEAALAGALADAEINAQVEYRITLRFLEV</sequence>
<dbReference type="AlphaFoldDB" id="A0A2A2A8X2"/>
<protein>
    <submittedName>
        <fullName evidence="1">Uncharacterized protein</fullName>
    </submittedName>
</protein>
<proteinExistence type="predicted"/>
<evidence type="ECO:0000313" key="4">
    <source>
        <dbReference type="Proteomes" id="UP000275180"/>
    </source>
</evidence>
<dbReference type="Proteomes" id="UP000218054">
    <property type="component" value="Unassembled WGS sequence"/>
</dbReference>
<evidence type="ECO:0000313" key="3">
    <source>
        <dbReference type="Proteomes" id="UP000218054"/>
    </source>
</evidence>
<dbReference type="RefSeq" id="WP_095540690.1">
    <property type="nucleotide sequence ID" value="NZ_NSJB01000014.1"/>
</dbReference>
<dbReference type="Proteomes" id="UP000275180">
    <property type="component" value="Unassembled WGS sequence"/>
</dbReference>
<accession>A0A2A2A8X2</accession>
<organism evidence="1 3">
    <name type="scientific">Vandammella animalimorsus</name>
    <dbReference type="NCBI Taxonomy" id="2029117"/>
    <lineage>
        <taxon>Bacteria</taxon>
        <taxon>Pseudomonadati</taxon>
        <taxon>Pseudomonadota</taxon>
        <taxon>Betaproteobacteria</taxon>
        <taxon>Burkholderiales</taxon>
        <taxon>Comamonadaceae</taxon>
        <taxon>Vandammella</taxon>
    </lineage>
</organism>
<dbReference type="EMBL" id="NSJB01000014">
    <property type="protein sequence ID" value="PAT34965.1"/>
    <property type="molecule type" value="Genomic_DNA"/>
</dbReference>
<reference evidence="2 4" key="2">
    <citation type="submission" date="2018-10" db="EMBL/GenBank/DDBJ databases">
        <title>Comamonadaceae CDC group NO-1 genome sequencing and assembly.</title>
        <authorList>
            <person name="Bernier A.-M."/>
            <person name="Bernard K."/>
        </authorList>
    </citation>
    <scope>NUCLEOTIDE SEQUENCE [LARGE SCALE GENOMIC DNA]</scope>
    <source>
        <strain evidence="2 4">NML180582</strain>
    </source>
</reference>
<keyword evidence="3" id="KW-1185">Reference proteome</keyword>
<gene>
    <name evidence="1" type="ORF">CK625_12680</name>
    <name evidence="2" type="ORF">EBQ34_01290</name>
</gene>
<dbReference type="OrthoDB" id="5432576at2"/>
<dbReference type="EMBL" id="RDQJ01000001">
    <property type="protein sequence ID" value="RMX19017.1"/>
    <property type="molecule type" value="Genomic_DNA"/>
</dbReference>
<evidence type="ECO:0000313" key="1">
    <source>
        <dbReference type="EMBL" id="PAT34965.1"/>
    </source>
</evidence>
<evidence type="ECO:0000313" key="2">
    <source>
        <dbReference type="EMBL" id="RMX19017.1"/>
    </source>
</evidence>
<comment type="caution">
    <text evidence="1">The sequence shown here is derived from an EMBL/GenBank/DDBJ whole genome shotgun (WGS) entry which is preliminary data.</text>
</comment>
<name>A0A2A2A8X2_9BURK</name>